<keyword evidence="3" id="KW-1185">Reference proteome</keyword>
<accession>A0A2G9UQI8</accession>
<feature type="compositionally biased region" description="Low complexity" evidence="1">
    <location>
        <begin position="68"/>
        <end position="85"/>
    </location>
</feature>
<organism evidence="2 3">
    <name type="scientific">Teladorsagia circumcincta</name>
    <name type="common">Brown stomach worm</name>
    <name type="synonym">Ostertagia circumcincta</name>
    <dbReference type="NCBI Taxonomy" id="45464"/>
    <lineage>
        <taxon>Eukaryota</taxon>
        <taxon>Metazoa</taxon>
        <taxon>Ecdysozoa</taxon>
        <taxon>Nematoda</taxon>
        <taxon>Chromadorea</taxon>
        <taxon>Rhabditida</taxon>
        <taxon>Rhabditina</taxon>
        <taxon>Rhabditomorpha</taxon>
        <taxon>Strongyloidea</taxon>
        <taxon>Trichostrongylidae</taxon>
        <taxon>Teladorsagia</taxon>
    </lineage>
</organism>
<feature type="compositionally biased region" description="Basic and acidic residues" evidence="1">
    <location>
        <begin position="244"/>
        <end position="253"/>
    </location>
</feature>
<feature type="region of interest" description="Disordered" evidence="1">
    <location>
        <begin position="46"/>
        <end position="138"/>
    </location>
</feature>
<dbReference type="AlphaFoldDB" id="A0A2G9UQI8"/>
<evidence type="ECO:0000313" key="3">
    <source>
        <dbReference type="Proteomes" id="UP000230423"/>
    </source>
</evidence>
<evidence type="ECO:0000256" key="1">
    <source>
        <dbReference type="SAM" id="MobiDB-lite"/>
    </source>
</evidence>
<dbReference type="OrthoDB" id="5855762at2759"/>
<dbReference type="Proteomes" id="UP000230423">
    <property type="component" value="Unassembled WGS sequence"/>
</dbReference>
<dbReference type="EMBL" id="KZ345655">
    <property type="protein sequence ID" value="PIO72518.1"/>
    <property type="molecule type" value="Genomic_DNA"/>
</dbReference>
<feature type="compositionally biased region" description="Basic and acidic residues" evidence="1">
    <location>
        <begin position="366"/>
        <end position="392"/>
    </location>
</feature>
<proteinExistence type="predicted"/>
<reference evidence="2 3" key="1">
    <citation type="submission" date="2015-09" db="EMBL/GenBank/DDBJ databases">
        <title>Draft genome of the parasitic nematode Teladorsagia circumcincta isolate WARC Sus (inbred).</title>
        <authorList>
            <person name="Mitreva M."/>
        </authorList>
    </citation>
    <scope>NUCLEOTIDE SEQUENCE [LARGE SCALE GENOMIC DNA]</scope>
    <source>
        <strain evidence="2 3">S</strain>
    </source>
</reference>
<feature type="region of interest" description="Disordered" evidence="1">
    <location>
        <begin position="203"/>
        <end position="392"/>
    </location>
</feature>
<evidence type="ECO:0000313" key="2">
    <source>
        <dbReference type="EMBL" id="PIO72518.1"/>
    </source>
</evidence>
<feature type="compositionally biased region" description="Basic and acidic residues" evidence="1">
    <location>
        <begin position="289"/>
        <end position="308"/>
    </location>
</feature>
<feature type="compositionally biased region" description="Basic and acidic residues" evidence="1">
    <location>
        <begin position="203"/>
        <end position="235"/>
    </location>
</feature>
<gene>
    <name evidence="2" type="ORF">TELCIR_05548</name>
</gene>
<protein>
    <submittedName>
        <fullName evidence="2">Uncharacterized protein</fullName>
    </submittedName>
</protein>
<feature type="compositionally biased region" description="Basic and acidic residues" evidence="1">
    <location>
        <begin position="316"/>
        <end position="353"/>
    </location>
</feature>
<feature type="compositionally biased region" description="Basic and acidic residues" evidence="1">
    <location>
        <begin position="46"/>
        <end position="58"/>
    </location>
</feature>
<feature type="compositionally biased region" description="Basic and acidic residues" evidence="1">
    <location>
        <begin position="93"/>
        <end position="104"/>
    </location>
</feature>
<name>A0A2G9UQI8_TELCI</name>
<sequence>MRKLIITARKNIKELKQENTTLKRKFLPAEEKVDLTTTGSLLHKLVSEQKESETKQERVVISTRRGLSQSRSSHSSSAAPQPASSDTVGESGDVGKARAADKRRDRTMKKNKTRERWMSPIFPPESPSTSSADRLCEDSERKVKLPNDQLPFGTCTEIINSLKETLSIEVPNTDGARMATCKDHRGNSEGLSYARDMSRLKDHLKQVRDGTRNSSGDRGDREDLKNTQTEKHKEVVTSSTRYHSAHDSRDDSSVKPSQKADANLGKRARTDSFHKRSWNSCHYQPVNPEKTKKKDMNSSGREIARNTDSRSSAETSGKENVAHQKDDRGKSNRVDNSRHKRTEEMSQSERHIDVAPLKNLSRSRIHCKDSKQDRHGDSQKQESRRDHVPIKG</sequence>